<evidence type="ECO:0000313" key="2">
    <source>
        <dbReference type="Proteomes" id="UP000011668"/>
    </source>
</evidence>
<name>L8X6S9_THACA</name>
<comment type="caution">
    <text evidence="1">The sequence shown here is derived from an EMBL/GenBank/DDBJ whole genome shotgun (WGS) entry which is preliminary data.</text>
</comment>
<reference evidence="1 2" key="1">
    <citation type="journal article" date="2013" name="Nat. Commun.">
        <title>The evolution and pathogenic mechanisms of the rice sheath blight pathogen.</title>
        <authorList>
            <person name="Zheng A."/>
            <person name="Lin R."/>
            <person name="Xu L."/>
            <person name="Qin P."/>
            <person name="Tang C."/>
            <person name="Ai P."/>
            <person name="Zhang D."/>
            <person name="Liu Y."/>
            <person name="Sun Z."/>
            <person name="Feng H."/>
            <person name="Wang Y."/>
            <person name="Chen Y."/>
            <person name="Liang X."/>
            <person name="Fu R."/>
            <person name="Li Q."/>
            <person name="Zhang J."/>
            <person name="Yu X."/>
            <person name="Xie Z."/>
            <person name="Ding L."/>
            <person name="Guan P."/>
            <person name="Tang J."/>
            <person name="Liang Y."/>
            <person name="Wang S."/>
            <person name="Deng Q."/>
            <person name="Li S."/>
            <person name="Zhu J."/>
            <person name="Wang L."/>
            <person name="Liu H."/>
            <person name="Li P."/>
        </authorList>
    </citation>
    <scope>NUCLEOTIDE SEQUENCE [LARGE SCALE GENOMIC DNA]</scope>
    <source>
        <strain evidence="2">AG-1 IA</strain>
    </source>
</reference>
<organism evidence="1 2">
    <name type="scientific">Thanatephorus cucumeris (strain AG1-IA)</name>
    <name type="common">Rice sheath blight fungus</name>
    <name type="synonym">Rhizoctonia solani</name>
    <dbReference type="NCBI Taxonomy" id="983506"/>
    <lineage>
        <taxon>Eukaryota</taxon>
        <taxon>Fungi</taxon>
        <taxon>Dikarya</taxon>
        <taxon>Basidiomycota</taxon>
        <taxon>Agaricomycotina</taxon>
        <taxon>Agaricomycetes</taxon>
        <taxon>Cantharellales</taxon>
        <taxon>Ceratobasidiaceae</taxon>
        <taxon>Rhizoctonia</taxon>
        <taxon>Rhizoctonia solani AG-1</taxon>
    </lineage>
</organism>
<sequence>MDYCDPLGEARNEREEIWIPQKPSGANLRPQQPNARPIGQATIPLNNINTQAPGRLALFRVPSVLNQNSADLAASRHKYVTRGERIDAVRSPGVYKVHLVGLTPGMVASSM</sequence>
<keyword evidence="2" id="KW-1185">Reference proteome</keyword>
<dbReference type="AlphaFoldDB" id="L8X6S9"/>
<dbReference type="HOGENOM" id="CLU_2160115_0_0_1"/>
<evidence type="ECO:0000313" key="1">
    <source>
        <dbReference type="EMBL" id="ELU44787.1"/>
    </source>
</evidence>
<gene>
    <name evidence="1" type="ORF">AG1IA_01216</name>
</gene>
<proteinExistence type="predicted"/>
<dbReference type="EMBL" id="AFRT01000276">
    <property type="protein sequence ID" value="ELU44787.1"/>
    <property type="molecule type" value="Genomic_DNA"/>
</dbReference>
<protein>
    <submittedName>
        <fullName evidence="1">Uncharacterized protein</fullName>
    </submittedName>
</protein>
<accession>L8X6S9</accession>
<dbReference type="Proteomes" id="UP000011668">
    <property type="component" value="Unassembled WGS sequence"/>
</dbReference>